<gene>
    <name evidence="2" type="ORF">AOQ84DRAFT_297419</name>
</gene>
<dbReference type="OrthoDB" id="10261782at2759"/>
<evidence type="ECO:0000256" key="1">
    <source>
        <dbReference type="SAM" id="MobiDB-lite"/>
    </source>
</evidence>
<protein>
    <submittedName>
        <fullName evidence="2">Uncharacterized protein</fullName>
    </submittedName>
</protein>
<dbReference type="PANTHER" id="PTHR35204:SF1">
    <property type="entry name" value="ENTEROTOXIN"/>
    <property type="match status" value="1"/>
</dbReference>
<feature type="region of interest" description="Disordered" evidence="1">
    <location>
        <begin position="471"/>
        <end position="499"/>
    </location>
</feature>
<evidence type="ECO:0000313" key="3">
    <source>
        <dbReference type="Proteomes" id="UP000250140"/>
    </source>
</evidence>
<sequence length="499" mass="56375">MSIGIYGSVGTTVLHTMVTKKALRVIYFDGQSASLTTTGSLDSQMAALGLSVPINPSYNHVYNETLRAHQLCDLAHELRIDGVVRMNAGFEVMLCDYAVSGVQEIITSNITVPENQQRENDPSLPHDPHRTPPLGYGNLFAEQNSWEWLRSGAWGYGESGHAGGSTLERRVGLDLCGMITFYDPQLRSLSGSHHGGVSHYNTYQNGWGLRRGHRLLNIGKSDAKRVQKWLKYTTTSMNALDSERSPCSGIDWQALTEVIVDHHISRAGEIHRTLKQKDNSSDDTSAILVKVHELSHAILCPYFQYPSIANLPLSYIMNQTITQCAAAYTEHIDLDSLGRFELLIKESIHKIMFRLCTTEWKLFEWSGTHNTNLFDIVEASGEIRSSKSKIDLTEEIERFRIETTSIMQWLGWEKWQDCEEECKWKELCYIPMWPVIYAPGKHQGGIYGGSALSAEEMCDFWRSKCLSRDDFDRGGGRDREPKHRFPDVPYDGSETASIR</sequence>
<evidence type="ECO:0000313" key="2">
    <source>
        <dbReference type="EMBL" id="OCL06213.1"/>
    </source>
</evidence>
<dbReference type="AlphaFoldDB" id="A0A8E2JQX6"/>
<feature type="region of interest" description="Disordered" evidence="1">
    <location>
        <begin position="110"/>
        <end position="129"/>
    </location>
</feature>
<dbReference type="EMBL" id="KV750108">
    <property type="protein sequence ID" value="OCL06213.1"/>
    <property type="molecule type" value="Genomic_DNA"/>
</dbReference>
<feature type="compositionally biased region" description="Basic and acidic residues" evidence="1">
    <location>
        <begin position="116"/>
        <end position="129"/>
    </location>
</feature>
<keyword evidence="3" id="KW-1185">Reference proteome</keyword>
<dbReference type="Proteomes" id="UP000250140">
    <property type="component" value="Unassembled WGS sequence"/>
</dbReference>
<dbReference type="InterPro" id="IPR038921">
    <property type="entry name" value="YOR389W-like"/>
</dbReference>
<organism evidence="2 3">
    <name type="scientific">Glonium stellatum</name>
    <dbReference type="NCBI Taxonomy" id="574774"/>
    <lineage>
        <taxon>Eukaryota</taxon>
        <taxon>Fungi</taxon>
        <taxon>Dikarya</taxon>
        <taxon>Ascomycota</taxon>
        <taxon>Pezizomycotina</taxon>
        <taxon>Dothideomycetes</taxon>
        <taxon>Pleosporomycetidae</taxon>
        <taxon>Gloniales</taxon>
        <taxon>Gloniaceae</taxon>
        <taxon>Glonium</taxon>
    </lineage>
</organism>
<dbReference type="PANTHER" id="PTHR35204">
    <property type="entry name" value="YALI0A21131P"/>
    <property type="match status" value="1"/>
</dbReference>
<name>A0A8E2JQX6_9PEZI</name>
<reference evidence="2 3" key="1">
    <citation type="journal article" date="2016" name="Nat. Commun.">
        <title>Ectomycorrhizal ecology is imprinted in the genome of the dominant symbiotic fungus Cenococcum geophilum.</title>
        <authorList>
            <consortium name="DOE Joint Genome Institute"/>
            <person name="Peter M."/>
            <person name="Kohler A."/>
            <person name="Ohm R.A."/>
            <person name="Kuo A."/>
            <person name="Krutzmann J."/>
            <person name="Morin E."/>
            <person name="Arend M."/>
            <person name="Barry K.W."/>
            <person name="Binder M."/>
            <person name="Choi C."/>
            <person name="Clum A."/>
            <person name="Copeland A."/>
            <person name="Grisel N."/>
            <person name="Haridas S."/>
            <person name="Kipfer T."/>
            <person name="LaButti K."/>
            <person name="Lindquist E."/>
            <person name="Lipzen A."/>
            <person name="Maire R."/>
            <person name="Meier B."/>
            <person name="Mihaltcheva S."/>
            <person name="Molinier V."/>
            <person name="Murat C."/>
            <person name="Poggeler S."/>
            <person name="Quandt C.A."/>
            <person name="Sperisen C."/>
            <person name="Tritt A."/>
            <person name="Tisserant E."/>
            <person name="Crous P.W."/>
            <person name="Henrissat B."/>
            <person name="Nehls U."/>
            <person name="Egli S."/>
            <person name="Spatafora J.W."/>
            <person name="Grigoriev I.V."/>
            <person name="Martin F.M."/>
        </authorList>
    </citation>
    <scope>NUCLEOTIDE SEQUENCE [LARGE SCALE GENOMIC DNA]</scope>
    <source>
        <strain evidence="2 3">CBS 207.34</strain>
    </source>
</reference>
<feature type="compositionally biased region" description="Basic and acidic residues" evidence="1">
    <location>
        <begin position="471"/>
        <end position="486"/>
    </location>
</feature>
<accession>A0A8E2JQX6</accession>
<proteinExistence type="predicted"/>